<evidence type="ECO:0000256" key="6">
    <source>
        <dbReference type="ARBA" id="ARBA00022801"/>
    </source>
</evidence>
<comment type="function">
    <text evidence="8">This protease is used by the parasite for degradation of the host globin.</text>
</comment>
<evidence type="ECO:0000259" key="12">
    <source>
        <dbReference type="Pfam" id="PF20985"/>
    </source>
</evidence>
<keyword evidence="6" id="KW-0378">Hydrolase</keyword>
<evidence type="ECO:0000256" key="9">
    <source>
        <dbReference type="ARBA" id="ARBA00069042"/>
    </source>
</evidence>
<evidence type="ECO:0000256" key="4">
    <source>
        <dbReference type="ARBA" id="ARBA00022670"/>
    </source>
</evidence>
<keyword evidence="4" id="KW-0645">Protease</keyword>
<dbReference type="InterPro" id="IPR046427">
    <property type="entry name" value="Legumain_prodom_sf"/>
</dbReference>
<dbReference type="GO" id="GO:0006624">
    <property type="term" value="P:vacuolar protein processing"/>
    <property type="evidence" value="ECO:0007669"/>
    <property type="project" value="TreeGrafter"/>
</dbReference>
<dbReference type="GO" id="GO:0051603">
    <property type="term" value="P:proteolysis involved in protein catabolic process"/>
    <property type="evidence" value="ECO:0007669"/>
    <property type="project" value="TreeGrafter"/>
</dbReference>
<dbReference type="Pfam" id="PF01650">
    <property type="entry name" value="Peptidase_C13"/>
    <property type="match status" value="1"/>
</dbReference>
<dbReference type="InterPro" id="IPR048501">
    <property type="entry name" value="Legum_prodom"/>
</dbReference>
<dbReference type="AlphaFoldDB" id="A0A8S3YRM9"/>
<name>A0A8S3YRM9_9EUPU</name>
<dbReference type="PANTHER" id="PTHR12000">
    <property type="entry name" value="HEMOGLOBINASE FAMILY MEMBER"/>
    <property type="match status" value="1"/>
</dbReference>
<organism evidence="13 14">
    <name type="scientific">Candidula unifasciata</name>
    <dbReference type="NCBI Taxonomy" id="100452"/>
    <lineage>
        <taxon>Eukaryota</taxon>
        <taxon>Metazoa</taxon>
        <taxon>Spiralia</taxon>
        <taxon>Lophotrochozoa</taxon>
        <taxon>Mollusca</taxon>
        <taxon>Gastropoda</taxon>
        <taxon>Heterobranchia</taxon>
        <taxon>Euthyneura</taxon>
        <taxon>Panpulmonata</taxon>
        <taxon>Eupulmonata</taxon>
        <taxon>Stylommatophora</taxon>
        <taxon>Helicina</taxon>
        <taxon>Helicoidea</taxon>
        <taxon>Geomitridae</taxon>
        <taxon>Candidula</taxon>
    </lineage>
</organism>
<feature type="domain" description="Legumain prodomain" evidence="12">
    <location>
        <begin position="337"/>
        <end position="430"/>
    </location>
</feature>
<sequence>MKFIVVLAIAIAVSVINVDARKNWALLIAGSAGYDNYRHQADICHAYQIVHKAGIPDEQIVVMMYDDIADNTENPVKGNIINKPDGPNVYPGVLKDYTGKEVTAKTFLSVLQGDKDGIYNQLGRSGKVINSGPDDYVFVYFADHGAPGILGMPNPPYLKARALNEALKKLHTDKKFAKLVFYVEACESGSVFDKLLPKDINIYVTTAANPTESSYACYLDEKRGTYLGDVFSVKFLENIDASDIHTETLEAQFKKIKEETTTSHVQQYGDLAIDVLTVDTFIGDNKQVNQSRSDFLIRPSSLPIKDAIPSEMVVLQSLKHRLAAAPANSLQKMELEKKLSQTLTTMKQTHKLIWDIARTVHSGLPENTVYDLSMKDHNEINNWDCYETAVDTLLAFCPGLDITTNDFALRKLYALVNLCNNNPQDKVIRAVEAASVVNPLCLA</sequence>
<dbReference type="InterPro" id="IPR001096">
    <property type="entry name" value="Peptidase_C13"/>
</dbReference>
<dbReference type="PIRSF" id="PIRSF019663">
    <property type="entry name" value="Legumain"/>
    <property type="match status" value="1"/>
</dbReference>
<evidence type="ECO:0000256" key="11">
    <source>
        <dbReference type="SAM" id="SignalP"/>
    </source>
</evidence>
<evidence type="ECO:0000256" key="5">
    <source>
        <dbReference type="ARBA" id="ARBA00022729"/>
    </source>
</evidence>
<dbReference type="PRINTS" id="PR00776">
    <property type="entry name" value="HEMOGLOBNASE"/>
</dbReference>
<dbReference type="Proteomes" id="UP000678393">
    <property type="component" value="Unassembled WGS sequence"/>
</dbReference>
<proteinExistence type="inferred from homology"/>
<feature type="chain" id="PRO_5035941604" description="Hemoglobinase" evidence="11">
    <location>
        <begin position="21"/>
        <end position="443"/>
    </location>
</feature>
<keyword evidence="5 11" id="KW-0732">Signal</keyword>
<comment type="caution">
    <text evidence="13">The sequence shown here is derived from an EMBL/GenBank/DDBJ whole genome shotgun (WGS) entry which is preliminary data.</text>
</comment>
<gene>
    <name evidence="13" type="ORF">CUNI_LOCUS5071</name>
</gene>
<dbReference type="EC" id="3.4.22.34" evidence="3"/>
<dbReference type="CDD" id="cd21115">
    <property type="entry name" value="legumain_C"/>
    <property type="match status" value="1"/>
</dbReference>
<evidence type="ECO:0000256" key="1">
    <source>
        <dbReference type="ARBA" id="ARBA00000810"/>
    </source>
</evidence>
<feature type="signal peptide" evidence="11">
    <location>
        <begin position="1"/>
        <end position="20"/>
    </location>
</feature>
<dbReference type="FunFam" id="3.40.50.1460:FF:000006">
    <property type="entry name" value="Legumain"/>
    <property type="match status" value="1"/>
</dbReference>
<dbReference type="EMBL" id="CAJHNH020000727">
    <property type="protein sequence ID" value="CAG5119513.1"/>
    <property type="molecule type" value="Genomic_DNA"/>
</dbReference>
<dbReference type="OrthoDB" id="9973749at2759"/>
<feature type="active site" evidence="10">
    <location>
        <position position="144"/>
    </location>
</feature>
<comment type="similarity">
    <text evidence="2">Belongs to the peptidase C13 family.</text>
</comment>
<evidence type="ECO:0000256" key="3">
    <source>
        <dbReference type="ARBA" id="ARBA00012628"/>
    </source>
</evidence>
<keyword evidence="14" id="KW-1185">Reference proteome</keyword>
<protein>
    <recommendedName>
        <fullName evidence="9">Hemoglobinase</fullName>
        <ecNumber evidence="3">3.4.22.34</ecNumber>
    </recommendedName>
</protein>
<dbReference type="Pfam" id="PF20985">
    <property type="entry name" value="Legum_prodom"/>
    <property type="match status" value="1"/>
</dbReference>
<evidence type="ECO:0000256" key="10">
    <source>
        <dbReference type="PIRSR" id="PIRSR019663-1"/>
    </source>
</evidence>
<dbReference type="PANTHER" id="PTHR12000:SF42">
    <property type="entry name" value="LEGUMAIN"/>
    <property type="match status" value="1"/>
</dbReference>
<comment type="catalytic activity">
    <reaction evidence="1">
        <text>Hydrolysis of proteins and small molecule substrates at -Asn-|-Xaa- bonds.</text>
        <dbReference type="EC" id="3.4.22.34"/>
    </reaction>
</comment>
<reference evidence="13" key="1">
    <citation type="submission" date="2021-04" db="EMBL/GenBank/DDBJ databases">
        <authorList>
            <consortium name="Molecular Ecology Group"/>
        </authorList>
    </citation>
    <scope>NUCLEOTIDE SEQUENCE</scope>
</reference>
<evidence type="ECO:0000256" key="2">
    <source>
        <dbReference type="ARBA" id="ARBA00009941"/>
    </source>
</evidence>
<dbReference type="Gene3D" id="3.40.50.1460">
    <property type="match status" value="1"/>
</dbReference>
<evidence type="ECO:0000256" key="7">
    <source>
        <dbReference type="ARBA" id="ARBA00022807"/>
    </source>
</evidence>
<evidence type="ECO:0000256" key="8">
    <source>
        <dbReference type="ARBA" id="ARBA00055993"/>
    </source>
</evidence>
<evidence type="ECO:0000313" key="13">
    <source>
        <dbReference type="EMBL" id="CAG5119513.1"/>
    </source>
</evidence>
<accession>A0A8S3YRM9</accession>
<dbReference type="GO" id="GO:0004197">
    <property type="term" value="F:cysteine-type endopeptidase activity"/>
    <property type="evidence" value="ECO:0007669"/>
    <property type="project" value="UniProtKB-EC"/>
</dbReference>
<keyword evidence="7" id="KW-0788">Thiol protease</keyword>
<evidence type="ECO:0000313" key="14">
    <source>
        <dbReference type="Proteomes" id="UP000678393"/>
    </source>
</evidence>
<dbReference type="GO" id="GO:0005773">
    <property type="term" value="C:vacuole"/>
    <property type="evidence" value="ECO:0007669"/>
    <property type="project" value="GOC"/>
</dbReference>
<dbReference type="Gene3D" id="1.10.132.130">
    <property type="match status" value="1"/>
</dbReference>
<feature type="active site" description="Nucleophile" evidence="10">
    <location>
        <position position="186"/>
    </location>
</feature>